<dbReference type="InterPro" id="IPR010727">
    <property type="entry name" value="DUF1302"/>
</dbReference>
<name>A0ABW8NEV9_9GAMM</name>
<keyword evidence="3" id="KW-1185">Reference proteome</keyword>
<dbReference type="EMBL" id="JBBKTX010000003">
    <property type="protein sequence ID" value="MFK4751490.1"/>
    <property type="molecule type" value="Genomic_DNA"/>
</dbReference>
<comment type="caution">
    <text evidence="2">The sequence shown here is derived from an EMBL/GenBank/DDBJ whole genome shotgun (WGS) entry which is preliminary data.</text>
</comment>
<accession>A0ABW8NEV9</accession>
<reference evidence="2 3" key="1">
    <citation type="submission" date="2024-03" db="EMBL/GenBank/DDBJ databases">
        <title>High-quality draft genome sequence of Oceanobacter sp. wDCs-4.</title>
        <authorList>
            <person name="Dong C."/>
        </authorList>
    </citation>
    <scope>NUCLEOTIDE SEQUENCE [LARGE SCALE GENOMIC DNA]</scope>
    <source>
        <strain evidence="3">wDCs-4</strain>
    </source>
</reference>
<dbReference type="RefSeq" id="WP_416204944.1">
    <property type="nucleotide sequence ID" value="NZ_JBBKTX010000003.1"/>
</dbReference>
<organism evidence="2 3">
    <name type="scientific">Oceanobacter antarcticus</name>
    <dbReference type="NCBI Taxonomy" id="3133425"/>
    <lineage>
        <taxon>Bacteria</taxon>
        <taxon>Pseudomonadati</taxon>
        <taxon>Pseudomonadota</taxon>
        <taxon>Gammaproteobacteria</taxon>
        <taxon>Oceanospirillales</taxon>
        <taxon>Oceanospirillaceae</taxon>
        <taxon>Oceanobacter</taxon>
    </lineage>
</organism>
<evidence type="ECO:0000256" key="1">
    <source>
        <dbReference type="SAM" id="MobiDB-lite"/>
    </source>
</evidence>
<feature type="region of interest" description="Disordered" evidence="1">
    <location>
        <begin position="129"/>
        <end position="152"/>
    </location>
</feature>
<dbReference type="Pfam" id="PF06980">
    <property type="entry name" value="DUF1302"/>
    <property type="match status" value="1"/>
</dbReference>
<protein>
    <submittedName>
        <fullName evidence="2">DUF1302 domain-containing protein</fullName>
    </submittedName>
</protein>
<gene>
    <name evidence="2" type="ORF">WG929_03605</name>
</gene>
<evidence type="ECO:0000313" key="3">
    <source>
        <dbReference type="Proteomes" id="UP001620597"/>
    </source>
</evidence>
<evidence type="ECO:0000313" key="2">
    <source>
        <dbReference type="EMBL" id="MFK4751490.1"/>
    </source>
</evidence>
<dbReference type="Proteomes" id="UP001620597">
    <property type="component" value="Unassembled WGS sequence"/>
</dbReference>
<proteinExistence type="predicted"/>
<sequence>MNKTGTVVRAIVGDQWYRVESRSVIMAISFLTAAGSVNAIPIDVGSSDFNVRWDNTAKYNYAHRVESQDDNILASVNNDDGDRNFDKGMVSNRVDILSEFDVIYRRKYGFRISAAAWYDDAYRNLDGGTSPTSNHLENGVPASGLSSESEEGHKGASAEVLDAFLFGRVDIGDTPVNIKVGRHTVSWGESIFSPFHGVGYGQAALDLRKLASVPGTEAKELLIPRNAISAQAQVSQELSIAAQYFLDWDSFRVPESGSYLGQYDMMLDGGETLITGPGTYYYKGKDVTPGTSGDWGISSRWRPEWLSGSLGFYARNTSDIQPQLHIDPVAEKYYLVYPDDIRLYGLSLSNAVSDFSLGMDLNYRTNMPLNSDAVLILPAPAAAVTPGAITSLPSSGDTGGARGDTVHAVVNLLGSMTTNAAFDEATWLAELQYNRWNKVTQGEDVFLGRDSYSGIDKVSKNFVGLTLNITPTWFQALPGIDLKMPINYAVGLSGNSAVATGGNEGAGSYSVGVSADVYQRYQLDLKYVDFFGPYRRDTATGTITSNGLNPLLRDRGFLAFTFKTTF</sequence>